<keyword evidence="3" id="KW-1185">Reference proteome</keyword>
<protein>
    <submittedName>
        <fullName evidence="2">Uncharacterized protein</fullName>
    </submittedName>
</protein>
<gene>
    <name evidence="2" type="ORF">Fcan01_26749</name>
</gene>
<organism evidence="2 3">
    <name type="scientific">Folsomia candida</name>
    <name type="common">Springtail</name>
    <dbReference type="NCBI Taxonomy" id="158441"/>
    <lineage>
        <taxon>Eukaryota</taxon>
        <taxon>Metazoa</taxon>
        <taxon>Ecdysozoa</taxon>
        <taxon>Arthropoda</taxon>
        <taxon>Hexapoda</taxon>
        <taxon>Collembola</taxon>
        <taxon>Entomobryomorpha</taxon>
        <taxon>Isotomoidea</taxon>
        <taxon>Isotomidae</taxon>
        <taxon>Proisotominae</taxon>
        <taxon>Folsomia</taxon>
    </lineage>
</organism>
<dbReference type="Proteomes" id="UP000198287">
    <property type="component" value="Unassembled WGS sequence"/>
</dbReference>
<feature type="compositionally biased region" description="Basic residues" evidence="1">
    <location>
        <begin position="1"/>
        <end position="20"/>
    </location>
</feature>
<feature type="region of interest" description="Disordered" evidence="1">
    <location>
        <begin position="123"/>
        <end position="142"/>
    </location>
</feature>
<dbReference type="AlphaFoldDB" id="A0A226D2M3"/>
<evidence type="ECO:0000313" key="3">
    <source>
        <dbReference type="Proteomes" id="UP000198287"/>
    </source>
</evidence>
<name>A0A226D2M3_FOLCA</name>
<feature type="region of interest" description="Disordered" evidence="1">
    <location>
        <begin position="90"/>
        <end position="118"/>
    </location>
</feature>
<dbReference type="EMBL" id="LNIX01000045">
    <property type="protein sequence ID" value="OXA38506.1"/>
    <property type="molecule type" value="Genomic_DNA"/>
</dbReference>
<sequence length="225" mass="25635">MKPSSSKKTKPTKKSAKRAKPAITLNVIPEETPTIKEPEVIITDNFSPRDDDVEMAEQHLNSNQADDNLKSCSPTPSSLPVLILQEDLGAENAEAAIQPSPRDNKEENIESENSGMDHDLETHDEESCHLHDNEANPKDDDFERENCISPAQMEYIPKARNPLEELAAEATRRFEEQKYRRLHAACAIAAVGEMHRKKREEELRTREIRRQDKGHLLHYMLSSYL</sequence>
<evidence type="ECO:0000256" key="1">
    <source>
        <dbReference type="SAM" id="MobiDB-lite"/>
    </source>
</evidence>
<accession>A0A226D2M3</accession>
<reference evidence="2 3" key="1">
    <citation type="submission" date="2015-12" db="EMBL/GenBank/DDBJ databases">
        <title>The genome of Folsomia candida.</title>
        <authorList>
            <person name="Faddeeva A."/>
            <person name="Derks M.F."/>
            <person name="Anvar Y."/>
            <person name="Smit S."/>
            <person name="Van Straalen N."/>
            <person name="Roelofs D."/>
        </authorList>
    </citation>
    <scope>NUCLEOTIDE SEQUENCE [LARGE SCALE GENOMIC DNA]</scope>
    <source>
        <strain evidence="2 3">VU population</strain>
        <tissue evidence="2">Whole body</tissue>
    </source>
</reference>
<comment type="caution">
    <text evidence="2">The sequence shown here is derived from an EMBL/GenBank/DDBJ whole genome shotgun (WGS) entry which is preliminary data.</text>
</comment>
<evidence type="ECO:0000313" key="2">
    <source>
        <dbReference type="EMBL" id="OXA38506.1"/>
    </source>
</evidence>
<proteinExistence type="predicted"/>
<dbReference type="OrthoDB" id="6077919at2759"/>
<feature type="region of interest" description="Disordered" evidence="1">
    <location>
        <begin position="1"/>
        <end position="31"/>
    </location>
</feature>